<dbReference type="CDD" id="cd07012">
    <property type="entry name" value="PBP2_Bug_TTT"/>
    <property type="match status" value="1"/>
</dbReference>
<organism evidence="3 4">
    <name type="scientific">Anaerovirgula multivorans</name>
    <dbReference type="NCBI Taxonomy" id="312168"/>
    <lineage>
        <taxon>Bacteria</taxon>
        <taxon>Bacillati</taxon>
        <taxon>Bacillota</taxon>
        <taxon>Clostridia</taxon>
        <taxon>Peptostreptococcales</taxon>
        <taxon>Natronincolaceae</taxon>
        <taxon>Anaerovirgula</taxon>
    </lineage>
</organism>
<dbReference type="EMBL" id="FZOJ01000063">
    <property type="protein sequence ID" value="SNT25305.1"/>
    <property type="molecule type" value="Genomic_DNA"/>
</dbReference>
<protein>
    <submittedName>
        <fullName evidence="3">Tripartite-type tricarboxylate transporter, receptor component TctC</fullName>
    </submittedName>
</protein>
<evidence type="ECO:0000313" key="4">
    <source>
        <dbReference type="Proteomes" id="UP000198304"/>
    </source>
</evidence>
<comment type="similarity">
    <text evidence="1">Belongs to the UPF0065 (bug) family.</text>
</comment>
<sequence length="335" mass="36445">MSLKRLLSLVVVLSMVALISLTGCGSKPDSVTDATPEAIKYPTKPIILYVGYSAGGSSDLLCRILAAKMESYIGQPITVVNKTGGGGWVAWSEMIRSVKPDGYTFSLINTPNYPLGKYDTANPREYSYDALDVLVNHVTDYNVIAVRNDDERFKDFKSFVEYAKNNEVIAGSSATGIMSDDGTIIDILNKDLGTKITIVQTAGAKDNETLLLNKSADILIGNVSDVFTGKNNEDFNVLSVFSPERIGLMSDVPTAKELGFGEIYGNSSRGYAIPKGVDSQIREILVDALDKTINDPEVIKQLEDMGAETEYIEGDAYIKFLEDGIRRAKGVYGIE</sequence>
<evidence type="ECO:0000256" key="2">
    <source>
        <dbReference type="SAM" id="SignalP"/>
    </source>
</evidence>
<dbReference type="AlphaFoldDB" id="A0A239L4Q2"/>
<dbReference type="OrthoDB" id="8880247at2"/>
<dbReference type="PIRSF" id="PIRSF017082">
    <property type="entry name" value="YflP"/>
    <property type="match status" value="1"/>
</dbReference>
<dbReference type="Gene3D" id="3.40.190.10">
    <property type="entry name" value="Periplasmic binding protein-like II"/>
    <property type="match status" value="1"/>
</dbReference>
<reference evidence="3 4" key="1">
    <citation type="submission" date="2017-06" db="EMBL/GenBank/DDBJ databases">
        <authorList>
            <person name="Kim H.J."/>
            <person name="Triplett B.A."/>
        </authorList>
    </citation>
    <scope>NUCLEOTIDE SEQUENCE [LARGE SCALE GENOMIC DNA]</scope>
    <source>
        <strain evidence="3 4">SCA</strain>
    </source>
</reference>
<keyword evidence="4" id="KW-1185">Reference proteome</keyword>
<proteinExistence type="inferred from homology"/>
<dbReference type="PANTHER" id="PTHR42928:SF5">
    <property type="entry name" value="BLR1237 PROTEIN"/>
    <property type="match status" value="1"/>
</dbReference>
<keyword evidence="2" id="KW-0732">Signal</keyword>
<dbReference type="Pfam" id="PF03401">
    <property type="entry name" value="TctC"/>
    <property type="match status" value="1"/>
</dbReference>
<dbReference type="RefSeq" id="WP_089285573.1">
    <property type="nucleotide sequence ID" value="NZ_FZOJ01000063.1"/>
</dbReference>
<dbReference type="PROSITE" id="PS51257">
    <property type="entry name" value="PROKAR_LIPOPROTEIN"/>
    <property type="match status" value="1"/>
</dbReference>
<evidence type="ECO:0000256" key="1">
    <source>
        <dbReference type="ARBA" id="ARBA00006987"/>
    </source>
</evidence>
<dbReference type="InterPro" id="IPR042100">
    <property type="entry name" value="Bug_dom1"/>
</dbReference>
<dbReference type="PANTHER" id="PTHR42928">
    <property type="entry name" value="TRICARBOXYLATE-BINDING PROTEIN"/>
    <property type="match status" value="1"/>
</dbReference>
<keyword evidence="3" id="KW-0675">Receptor</keyword>
<feature type="chain" id="PRO_5038966824" evidence="2">
    <location>
        <begin position="23"/>
        <end position="335"/>
    </location>
</feature>
<feature type="signal peptide" evidence="2">
    <location>
        <begin position="1"/>
        <end position="22"/>
    </location>
</feature>
<gene>
    <name evidence="3" type="ORF">SAMN05446037_10631</name>
</gene>
<dbReference type="InterPro" id="IPR005064">
    <property type="entry name" value="BUG"/>
</dbReference>
<name>A0A239L4Q2_9FIRM</name>
<dbReference type="Gene3D" id="3.40.190.150">
    <property type="entry name" value="Bordetella uptake gene, domain 1"/>
    <property type="match status" value="1"/>
</dbReference>
<evidence type="ECO:0000313" key="3">
    <source>
        <dbReference type="EMBL" id="SNT25305.1"/>
    </source>
</evidence>
<accession>A0A239L4Q2</accession>
<dbReference type="Proteomes" id="UP000198304">
    <property type="component" value="Unassembled WGS sequence"/>
</dbReference>